<dbReference type="Gene3D" id="1.25.40.10">
    <property type="entry name" value="Tetratricopeptide repeat domain"/>
    <property type="match status" value="2"/>
</dbReference>
<name>A0ABU5TRN2_9CYAN</name>
<dbReference type="EMBL" id="JAYGIE010000152">
    <property type="protein sequence ID" value="MEA5480711.1"/>
    <property type="molecule type" value="Genomic_DNA"/>
</dbReference>
<dbReference type="Proteomes" id="UP001301388">
    <property type="component" value="Unassembled WGS sequence"/>
</dbReference>
<reference evidence="2 3" key="1">
    <citation type="submission" date="2023-12" db="EMBL/GenBank/DDBJ databases">
        <title>Baltic Sea Cyanobacteria.</title>
        <authorList>
            <person name="Delbaje E."/>
            <person name="Fewer D.P."/>
            <person name="Shishido T.K."/>
        </authorList>
    </citation>
    <scope>NUCLEOTIDE SEQUENCE [LARGE SCALE GENOMIC DNA]</scope>
    <source>
        <strain evidence="2 3">UHCC 0370</strain>
    </source>
</reference>
<proteinExistence type="predicted"/>
<organism evidence="2 3">
    <name type="scientific">Pseudanabaena galeata UHCC 0370</name>
    <dbReference type="NCBI Taxonomy" id="3110310"/>
    <lineage>
        <taxon>Bacteria</taxon>
        <taxon>Bacillati</taxon>
        <taxon>Cyanobacteriota</taxon>
        <taxon>Cyanophyceae</taxon>
        <taxon>Pseudanabaenales</taxon>
        <taxon>Pseudanabaenaceae</taxon>
        <taxon>Pseudanabaena</taxon>
    </lineage>
</organism>
<evidence type="ECO:0000256" key="1">
    <source>
        <dbReference type="SAM" id="Coils"/>
    </source>
</evidence>
<dbReference type="RefSeq" id="WP_323263655.1">
    <property type="nucleotide sequence ID" value="NZ_JAYGIE010000152.1"/>
</dbReference>
<dbReference type="PANTHER" id="PTHR10098:SF108">
    <property type="entry name" value="TETRATRICOPEPTIDE REPEAT PROTEIN 28"/>
    <property type="match status" value="1"/>
</dbReference>
<accession>A0ABU5TRN2</accession>
<keyword evidence="3" id="KW-1185">Reference proteome</keyword>
<gene>
    <name evidence="2" type="ORF">VB774_24010</name>
</gene>
<keyword evidence="1" id="KW-0175">Coiled coil</keyword>
<dbReference type="PANTHER" id="PTHR10098">
    <property type="entry name" value="RAPSYN-RELATED"/>
    <property type="match status" value="1"/>
</dbReference>
<comment type="caution">
    <text evidence="2">The sequence shown here is derived from an EMBL/GenBank/DDBJ whole genome shotgun (WGS) entry which is preliminary data.</text>
</comment>
<dbReference type="SUPFAM" id="SSF48452">
    <property type="entry name" value="TPR-like"/>
    <property type="match status" value="2"/>
</dbReference>
<feature type="coiled-coil region" evidence="1">
    <location>
        <begin position="54"/>
        <end position="81"/>
    </location>
</feature>
<dbReference type="InterPro" id="IPR011990">
    <property type="entry name" value="TPR-like_helical_dom_sf"/>
</dbReference>
<protein>
    <submittedName>
        <fullName evidence="2">Tetratricopeptide repeat protein</fullName>
    </submittedName>
</protein>
<evidence type="ECO:0000313" key="2">
    <source>
        <dbReference type="EMBL" id="MEA5480711.1"/>
    </source>
</evidence>
<dbReference type="InterPro" id="IPR019734">
    <property type="entry name" value="TPR_rpt"/>
</dbReference>
<sequence length="636" mass="71675">MSDSPSKPLTTFERYTIFVDRIIINIENGKLLSKEHVYRILSESLESGTGEIFERALEEQANLLQANFAAQTDEVKQAKANQKLRAMKILQDAWEQWQKNYQLQDTCARGLQTILTAEPQERLATLIQVLDPNHTPVFERQHIQILTQLLQKSADTLPDDSEAFTLRQFAIGLTRGLADFDLLEGSLVSWLYEPQRQVGFERSKISGPWHSWAQQITSPLPRDLFAGQASNQSAAAIAQAQRSIDISTWVELSILLRYLQNGLVRWFDQQLYDAKAGMHMTGVTFIAFAMIWGELSTGFQNSQQLSASDRQSLSKICFRISLQTLRTFAQRENFPLYGGVFASFSGESFRETINYLDQPLKEAENTQEKARILTVLGYSKAWMGHHRDAIALHQEAVNLAREVGDQRCEIANLNHLSRISLMQKDFSTSESQAQRAVILARQMVDRLGGDRQGEANALANLGYSEVMIARQQELITPEELETPINHLERGQKLSEKLNDLQNQALCWVGLGTAYIAIEQPSQAQIALEKGLALTQQIGDRDLQALSHAYLGEALYQLNQLELAVYHACLGMYLLEQRGSKAWQQSAALVVILQGKIGAESFSNLLQQQRSHLIALIGVDGFDHLPNLIERYRQGAF</sequence>
<dbReference type="SMART" id="SM00028">
    <property type="entry name" value="TPR"/>
    <property type="match status" value="3"/>
</dbReference>
<evidence type="ECO:0000313" key="3">
    <source>
        <dbReference type="Proteomes" id="UP001301388"/>
    </source>
</evidence>